<evidence type="ECO:0000256" key="1">
    <source>
        <dbReference type="SAM" id="MobiDB-lite"/>
    </source>
</evidence>
<dbReference type="EMBL" id="CAUYUJ010017579">
    <property type="protein sequence ID" value="CAK0875962.1"/>
    <property type="molecule type" value="Genomic_DNA"/>
</dbReference>
<accession>A0ABN9VR65</accession>
<feature type="region of interest" description="Disordered" evidence="1">
    <location>
        <begin position="240"/>
        <end position="265"/>
    </location>
</feature>
<gene>
    <name evidence="2" type="ORF">PCOR1329_LOCUS60503</name>
</gene>
<organism evidence="2 3">
    <name type="scientific">Prorocentrum cordatum</name>
    <dbReference type="NCBI Taxonomy" id="2364126"/>
    <lineage>
        <taxon>Eukaryota</taxon>
        <taxon>Sar</taxon>
        <taxon>Alveolata</taxon>
        <taxon>Dinophyceae</taxon>
        <taxon>Prorocentrales</taxon>
        <taxon>Prorocentraceae</taxon>
        <taxon>Prorocentrum</taxon>
    </lineage>
</organism>
<comment type="caution">
    <text evidence="2">The sequence shown here is derived from an EMBL/GenBank/DDBJ whole genome shotgun (WGS) entry which is preliminary data.</text>
</comment>
<name>A0ABN9VR65_9DINO</name>
<feature type="non-terminal residue" evidence="2">
    <location>
        <position position="630"/>
    </location>
</feature>
<keyword evidence="3" id="KW-1185">Reference proteome</keyword>
<dbReference type="Proteomes" id="UP001189429">
    <property type="component" value="Unassembled WGS sequence"/>
</dbReference>
<evidence type="ECO:0000313" key="2">
    <source>
        <dbReference type="EMBL" id="CAK0875962.1"/>
    </source>
</evidence>
<sequence length="630" mass="70133">MRGDSLVAIVDASTCPDDPMYDGVVHQGPVCMKCLDWIAAHFPGTSVDTIVQQKKEKEEVAEFIDEECGKTRTAQAAAMLPTVDTVEGDAIIGEMYIKASALSFWQFTQEYKKTPKQLVVHPWKAPSKNEVVYLCERIEASRAKYPTVKLSMTRSTSVTSRRGALGLGQLQQNLIMKTAGLEEFKKDRGAEPARYLLKDFPSLSVEVLRERAERIEQKKGATKRKVTADLKSGSVEGITEVDGENTLPFPGGAGEGPAESVEAEPPIDRPCTIEAPTKAIVEKNQFSPKQAEHWIHELNLQLAFDGSKMGVPLSQADQHKVNFNTTDRNNVTCKMEQCRMAIAMNATSCHNLTGEDMAHHWGELKWAEAQLTLKAWVALAFRHSSNCWAKADSGSADEVKDNFREVLSYINLWTSRPEDEMSALKVDLARLPLRDRALARVFCDMAFKDVLPRWFQGGKDKKDYAIQFAEIARETWGTIEGNAALGNARATVHTQACCAAEALQIIGGGSFLKNDFEPDAWETIAEIDDASARNEPDLGAYQIIGQASATNEWWRNQKKMWIKRTPKNNQYGKDMKKVYVQPQSTQAESTIEFAKTMSDICEKAMAWEAGFPDYGVNELKEYILPLASLA</sequence>
<evidence type="ECO:0000313" key="3">
    <source>
        <dbReference type="Proteomes" id="UP001189429"/>
    </source>
</evidence>
<proteinExistence type="predicted"/>
<reference evidence="2" key="1">
    <citation type="submission" date="2023-10" db="EMBL/GenBank/DDBJ databases">
        <authorList>
            <person name="Chen Y."/>
            <person name="Shah S."/>
            <person name="Dougan E. K."/>
            <person name="Thang M."/>
            <person name="Chan C."/>
        </authorList>
    </citation>
    <scope>NUCLEOTIDE SEQUENCE [LARGE SCALE GENOMIC DNA]</scope>
</reference>
<protein>
    <submittedName>
        <fullName evidence="2">Uncharacterized protein</fullName>
    </submittedName>
</protein>